<dbReference type="EMBL" id="GBRH01159505">
    <property type="protein sequence ID" value="JAE38391.1"/>
    <property type="molecule type" value="Transcribed_RNA"/>
</dbReference>
<evidence type="ECO:0000313" key="2">
    <source>
        <dbReference type="EMBL" id="JAE38391.1"/>
    </source>
</evidence>
<accession>A0A0A9HU11</accession>
<feature type="compositionally biased region" description="Basic residues" evidence="1">
    <location>
        <begin position="83"/>
        <end position="95"/>
    </location>
</feature>
<name>A0A0A9HU11_ARUDO</name>
<proteinExistence type="predicted"/>
<dbReference type="AlphaFoldDB" id="A0A0A9HU11"/>
<reference evidence="2" key="2">
    <citation type="journal article" date="2015" name="Data Brief">
        <title>Shoot transcriptome of the giant reed, Arundo donax.</title>
        <authorList>
            <person name="Barrero R.A."/>
            <person name="Guerrero F.D."/>
            <person name="Moolhuijzen P."/>
            <person name="Goolsby J.A."/>
            <person name="Tidwell J."/>
            <person name="Bellgard S.E."/>
            <person name="Bellgard M.I."/>
        </authorList>
    </citation>
    <scope>NUCLEOTIDE SEQUENCE</scope>
    <source>
        <tissue evidence="2">Shoot tissue taken approximately 20 cm above the soil surface</tissue>
    </source>
</reference>
<feature type="compositionally biased region" description="Low complexity" evidence="1">
    <location>
        <begin position="72"/>
        <end position="82"/>
    </location>
</feature>
<feature type="region of interest" description="Disordered" evidence="1">
    <location>
        <begin position="72"/>
        <end position="107"/>
    </location>
</feature>
<feature type="compositionally biased region" description="Low complexity" evidence="1">
    <location>
        <begin position="96"/>
        <end position="107"/>
    </location>
</feature>
<organism evidence="2">
    <name type="scientific">Arundo donax</name>
    <name type="common">Giant reed</name>
    <name type="synonym">Donax arundinaceus</name>
    <dbReference type="NCBI Taxonomy" id="35708"/>
    <lineage>
        <taxon>Eukaryota</taxon>
        <taxon>Viridiplantae</taxon>
        <taxon>Streptophyta</taxon>
        <taxon>Embryophyta</taxon>
        <taxon>Tracheophyta</taxon>
        <taxon>Spermatophyta</taxon>
        <taxon>Magnoliopsida</taxon>
        <taxon>Liliopsida</taxon>
        <taxon>Poales</taxon>
        <taxon>Poaceae</taxon>
        <taxon>PACMAD clade</taxon>
        <taxon>Arundinoideae</taxon>
        <taxon>Arundineae</taxon>
        <taxon>Arundo</taxon>
    </lineage>
</organism>
<sequence length="107" mass="11417">MAMSTLPCLANPWTSTLNVFSLGLIRSATIVPTSSTAPSTLPHLLKATTSVVSTCSSTQPCLLILCRCCPRRSSPPSRAIWPRSRRHGQPWRARRGGSCTSTSSGCS</sequence>
<evidence type="ECO:0000256" key="1">
    <source>
        <dbReference type="SAM" id="MobiDB-lite"/>
    </source>
</evidence>
<protein>
    <submittedName>
        <fullName evidence="2">Uncharacterized protein</fullName>
    </submittedName>
</protein>
<reference evidence="2" key="1">
    <citation type="submission" date="2014-09" db="EMBL/GenBank/DDBJ databases">
        <authorList>
            <person name="Magalhaes I.L.F."/>
            <person name="Oliveira U."/>
            <person name="Santos F.R."/>
            <person name="Vidigal T.H.D.A."/>
            <person name="Brescovit A.D."/>
            <person name="Santos A.J."/>
        </authorList>
    </citation>
    <scope>NUCLEOTIDE SEQUENCE</scope>
    <source>
        <tissue evidence="2">Shoot tissue taken approximately 20 cm above the soil surface</tissue>
    </source>
</reference>